<dbReference type="RefSeq" id="WP_073399707.1">
    <property type="nucleotide sequence ID" value="NZ_FQTV01000004.1"/>
</dbReference>
<dbReference type="NCBIfam" id="TIGR03025">
    <property type="entry name" value="EPS_sugtrans"/>
    <property type="match status" value="1"/>
</dbReference>
<dbReference type="InterPro" id="IPR003362">
    <property type="entry name" value="Bact_transf"/>
</dbReference>
<dbReference type="GO" id="GO:0016780">
    <property type="term" value="F:phosphotransferase activity, for other substituted phosphate groups"/>
    <property type="evidence" value="ECO:0007669"/>
    <property type="project" value="TreeGrafter"/>
</dbReference>
<comment type="subcellular location">
    <subcellularLocation>
        <location evidence="1">Membrane</location>
        <topology evidence="1">Multi-pass membrane protein</topology>
    </subcellularLocation>
</comment>
<feature type="transmembrane region" description="Helical" evidence="7">
    <location>
        <begin position="290"/>
        <end position="308"/>
    </location>
</feature>
<keyword evidence="5 7" id="KW-1133">Transmembrane helix</keyword>
<dbReference type="Proteomes" id="UP000184509">
    <property type="component" value="Unassembled WGS sequence"/>
</dbReference>
<evidence type="ECO:0000256" key="7">
    <source>
        <dbReference type="SAM" id="Phobius"/>
    </source>
</evidence>
<dbReference type="GO" id="GO:0016020">
    <property type="term" value="C:membrane"/>
    <property type="evidence" value="ECO:0007669"/>
    <property type="project" value="UniProtKB-SubCell"/>
</dbReference>
<comment type="similarity">
    <text evidence="2">Belongs to the bacterial sugar transferase family.</text>
</comment>
<dbReference type="Gene3D" id="3.40.50.720">
    <property type="entry name" value="NAD(P)-binding Rossmann-like Domain"/>
    <property type="match status" value="1"/>
</dbReference>
<keyword evidence="4 7" id="KW-0812">Transmembrane</keyword>
<dbReference type="EMBL" id="FQTV01000004">
    <property type="protein sequence ID" value="SHE92585.1"/>
    <property type="molecule type" value="Genomic_DNA"/>
</dbReference>
<evidence type="ECO:0000313" key="10">
    <source>
        <dbReference type="Proteomes" id="UP000184509"/>
    </source>
</evidence>
<dbReference type="InterPro" id="IPR017475">
    <property type="entry name" value="EPS_sugar_tfrase"/>
</dbReference>
<dbReference type="PANTHER" id="PTHR30576:SF0">
    <property type="entry name" value="UNDECAPRENYL-PHOSPHATE N-ACETYLGALACTOSAMINYL 1-PHOSPHATE TRANSFERASE-RELATED"/>
    <property type="match status" value="1"/>
</dbReference>
<dbReference type="Pfam" id="PF02397">
    <property type="entry name" value="Bac_transf"/>
    <property type="match status" value="1"/>
</dbReference>
<keyword evidence="3 9" id="KW-0808">Transferase</keyword>
<keyword evidence="10" id="KW-1185">Reference proteome</keyword>
<dbReference type="OrthoDB" id="9808602at2"/>
<organism evidence="9 10">
    <name type="scientific">Bacteroides luti</name>
    <dbReference type="NCBI Taxonomy" id="1297750"/>
    <lineage>
        <taxon>Bacteria</taxon>
        <taxon>Pseudomonadati</taxon>
        <taxon>Bacteroidota</taxon>
        <taxon>Bacteroidia</taxon>
        <taxon>Bacteroidales</taxon>
        <taxon>Bacteroidaceae</taxon>
        <taxon>Bacteroides</taxon>
    </lineage>
</organism>
<dbReference type="PANTHER" id="PTHR30576">
    <property type="entry name" value="COLANIC BIOSYNTHESIS UDP-GLUCOSE LIPID CARRIER TRANSFERASE"/>
    <property type="match status" value="1"/>
</dbReference>
<evidence type="ECO:0000313" key="9">
    <source>
        <dbReference type="EMBL" id="SHE92585.1"/>
    </source>
</evidence>
<feature type="domain" description="Bacterial sugar transferase" evidence="8">
    <location>
        <begin position="284"/>
        <end position="466"/>
    </location>
</feature>
<proteinExistence type="inferred from homology"/>
<sequence length="471" mass="54801">MKVSQRKQLIKYLLGDYIAANVIWFLANIYRYYNIASSLGFDDFASYQFSGKVLTGQIIIPFFWLLLYYLSGYYNSPIRKSRLLELNKTLVSVEIGVLIVFFVILVDDLPRDYHVYYQLLAILFFGQFILTYSIRALITQKLTTQIHNRIIGFNTIIIGAGEQALKLFQELNSQPKSIGYKIVGFISLKEEPCLIKDLPVERLENIEEFIQREDVEEIIVAPDSTDEKAFFELLNGLYRFNLPIKVIAGEKNVLSRSVKMSSIYATPMVEITRDNMSEGAKNIKNIFDKIISVLALFFFSPLFAWIAWKIKKNSPGDAFYKQERLGYRGKPFTMYKFRTMKMDAEKEIPLLSDLNDDRITEFGKILRKYRLDELPQFWNVLKGEMSLVGPRPERKFFVDQIVCKAPYYYQTLSVKPGITSWGMVKYGYANTVNKMIERLQYDLIYLENRSLTIDIKILIYTIRTILTGKGM</sequence>
<evidence type="ECO:0000256" key="4">
    <source>
        <dbReference type="ARBA" id="ARBA00022692"/>
    </source>
</evidence>
<evidence type="ECO:0000259" key="8">
    <source>
        <dbReference type="Pfam" id="PF02397"/>
    </source>
</evidence>
<evidence type="ECO:0000256" key="5">
    <source>
        <dbReference type="ARBA" id="ARBA00022989"/>
    </source>
</evidence>
<keyword evidence="6 7" id="KW-0472">Membrane</keyword>
<protein>
    <submittedName>
        <fullName evidence="9">Exopolysaccharide biosynthesis polyprenyl glycosylphosphotransferase</fullName>
    </submittedName>
</protein>
<evidence type="ECO:0000256" key="2">
    <source>
        <dbReference type="ARBA" id="ARBA00006464"/>
    </source>
</evidence>
<evidence type="ECO:0000256" key="3">
    <source>
        <dbReference type="ARBA" id="ARBA00022679"/>
    </source>
</evidence>
<feature type="transmembrane region" description="Helical" evidence="7">
    <location>
        <begin position="117"/>
        <end position="138"/>
    </location>
</feature>
<accession>A0A1M4XGH3</accession>
<reference evidence="9 10" key="1">
    <citation type="submission" date="2016-11" db="EMBL/GenBank/DDBJ databases">
        <authorList>
            <person name="Jaros S."/>
            <person name="Januszkiewicz K."/>
            <person name="Wedrychowicz H."/>
        </authorList>
    </citation>
    <scope>NUCLEOTIDE SEQUENCE [LARGE SCALE GENOMIC DNA]</scope>
    <source>
        <strain evidence="9 10">DSM 26991</strain>
    </source>
</reference>
<dbReference type="AlphaFoldDB" id="A0A1M4XGH3"/>
<feature type="transmembrane region" description="Helical" evidence="7">
    <location>
        <begin position="53"/>
        <end position="74"/>
    </location>
</feature>
<feature type="transmembrane region" description="Helical" evidence="7">
    <location>
        <begin position="86"/>
        <end position="105"/>
    </location>
</feature>
<evidence type="ECO:0000256" key="1">
    <source>
        <dbReference type="ARBA" id="ARBA00004141"/>
    </source>
</evidence>
<name>A0A1M4XGH3_9BACE</name>
<gene>
    <name evidence="9" type="ORF">SAMN05444405_10431</name>
</gene>
<dbReference type="Pfam" id="PF13727">
    <property type="entry name" value="CoA_binding_3"/>
    <property type="match status" value="1"/>
</dbReference>
<evidence type="ECO:0000256" key="6">
    <source>
        <dbReference type="ARBA" id="ARBA00023136"/>
    </source>
</evidence>
<feature type="transmembrane region" description="Helical" evidence="7">
    <location>
        <begin position="12"/>
        <end position="33"/>
    </location>
</feature>
<dbReference type="STRING" id="1297750.SAMN05444405_10431"/>